<keyword evidence="6" id="KW-0436">Ligase</keyword>
<evidence type="ECO:0000256" key="2">
    <source>
        <dbReference type="ARBA" id="ARBA00022741"/>
    </source>
</evidence>
<dbReference type="InterPro" id="IPR024185">
    <property type="entry name" value="FTHF_cligase-like_sf"/>
</dbReference>
<keyword evidence="5" id="KW-0479">Metal-binding</keyword>
<dbReference type="GO" id="GO:0035999">
    <property type="term" value="P:tetrahydrofolate interconversion"/>
    <property type="evidence" value="ECO:0007669"/>
    <property type="project" value="TreeGrafter"/>
</dbReference>
<accession>W8VZF5</accession>
<name>W8VZF5_9FLAO</name>
<gene>
    <name evidence="6" type="ORF">NMS_0477</name>
</gene>
<dbReference type="NCBIfam" id="TIGR02727">
    <property type="entry name" value="MTHFS_bact"/>
    <property type="match status" value="1"/>
</dbReference>
<comment type="catalytic activity">
    <reaction evidence="5">
        <text>(6S)-5-formyl-5,6,7,8-tetrahydrofolate + ATP = (6R)-5,10-methenyltetrahydrofolate + ADP + phosphate</text>
        <dbReference type="Rhea" id="RHEA:10488"/>
        <dbReference type="ChEBI" id="CHEBI:30616"/>
        <dbReference type="ChEBI" id="CHEBI:43474"/>
        <dbReference type="ChEBI" id="CHEBI:57455"/>
        <dbReference type="ChEBI" id="CHEBI:57457"/>
        <dbReference type="ChEBI" id="CHEBI:456216"/>
        <dbReference type="EC" id="6.3.3.2"/>
    </reaction>
</comment>
<comment type="similarity">
    <text evidence="1 5">Belongs to the 5-formyltetrahydrofolate cyclo-ligase family.</text>
</comment>
<organism evidence="6 7">
    <name type="scientific">Nonlabens marinus S1-08</name>
    <dbReference type="NCBI Taxonomy" id="1454201"/>
    <lineage>
        <taxon>Bacteria</taxon>
        <taxon>Pseudomonadati</taxon>
        <taxon>Bacteroidota</taxon>
        <taxon>Flavobacteriia</taxon>
        <taxon>Flavobacteriales</taxon>
        <taxon>Flavobacteriaceae</taxon>
        <taxon>Nonlabens</taxon>
    </lineage>
</organism>
<keyword evidence="2 4" id="KW-0547">Nucleotide-binding</keyword>
<protein>
    <recommendedName>
        <fullName evidence="5">5-formyltetrahydrofolate cyclo-ligase</fullName>
        <ecNumber evidence="5">6.3.3.2</ecNumber>
    </recommendedName>
</protein>
<evidence type="ECO:0000256" key="4">
    <source>
        <dbReference type="PIRSR" id="PIRSR006806-1"/>
    </source>
</evidence>
<comment type="cofactor">
    <cofactor evidence="5">
        <name>Mg(2+)</name>
        <dbReference type="ChEBI" id="CHEBI:18420"/>
    </cofactor>
</comment>
<dbReference type="AlphaFoldDB" id="W8VZF5"/>
<feature type="binding site" evidence="4">
    <location>
        <begin position="117"/>
        <end position="125"/>
    </location>
    <ligand>
        <name>ATP</name>
        <dbReference type="ChEBI" id="CHEBI:30616"/>
    </ligand>
</feature>
<dbReference type="EMBL" id="AP014548">
    <property type="protein sequence ID" value="BAO54486.1"/>
    <property type="molecule type" value="Genomic_DNA"/>
</dbReference>
<dbReference type="SUPFAM" id="SSF100950">
    <property type="entry name" value="NagB/RpiA/CoA transferase-like"/>
    <property type="match status" value="1"/>
</dbReference>
<dbReference type="Pfam" id="PF01812">
    <property type="entry name" value="5-FTHF_cyc-lig"/>
    <property type="match status" value="1"/>
</dbReference>
<feature type="binding site" evidence="4">
    <location>
        <position position="39"/>
    </location>
    <ligand>
        <name>substrate</name>
    </ligand>
</feature>
<dbReference type="HOGENOM" id="CLU_066245_0_2_10"/>
<dbReference type="GO" id="GO:0046872">
    <property type="term" value="F:metal ion binding"/>
    <property type="evidence" value="ECO:0007669"/>
    <property type="project" value="UniProtKB-KW"/>
</dbReference>
<sequence length="175" mass="20144">MSNEEVHGLSLQIANNVLKLDIWDQSLFHLFLPIQTKNEVRTEYILQVIQGRDKNVALSRSDFETFELRHFLLTDQTTIKVNEYGIPEPKGDDFEIKDEDLDVVFIPLLAVDKYGNRIGYGKGFYDRFLAKCRPNTIKVGISFFEPLNFTITTNDTDMPLDQLVTPKGVVKFRSP</sequence>
<evidence type="ECO:0000313" key="6">
    <source>
        <dbReference type="EMBL" id="BAO54486.1"/>
    </source>
</evidence>
<keyword evidence="5" id="KW-0460">Magnesium</keyword>
<evidence type="ECO:0000256" key="1">
    <source>
        <dbReference type="ARBA" id="ARBA00010638"/>
    </source>
</evidence>
<dbReference type="Gene3D" id="3.40.50.10420">
    <property type="entry name" value="NagB/RpiA/CoA transferase-like"/>
    <property type="match status" value="1"/>
</dbReference>
<dbReference type="GO" id="GO:0009396">
    <property type="term" value="P:folic acid-containing compound biosynthetic process"/>
    <property type="evidence" value="ECO:0007669"/>
    <property type="project" value="TreeGrafter"/>
</dbReference>
<evidence type="ECO:0000256" key="5">
    <source>
        <dbReference type="RuleBase" id="RU361279"/>
    </source>
</evidence>
<keyword evidence="7" id="KW-1185">Reference proteome</keyword>
<keyword evidence="3 4" id="KW-0067">ATP-binding</keyword>
<dbReference type="PIRSF" id="PIRSF006806">
    <property type="entry name" value="FTHF_cligase"/>
    <property type="match status" value="1"/>
</dbReference>
<evidence type="ECO:0000313" key="7">
    <source>
        <dbReference type="Proteomes" id="UP000031760"/>
    </source>
</evidence>
<dbReference type="Proteomes" id="UP000031760">
    <property type="component" value="Chromosome"/>
</dbReference>
<dbReference type="GO" id="GO:0030272">
    <property type="term" value="F:5-formyltetrahydrofolate cyclo-ligase activity"/>
    <property type="evidence" value="ECO:0007669"/>
    <property type="project" value="UniProtKB-EC"/>
</dbReference>
<evidence type="ECO:0000256" key="3">
    <source>
        <dbReference type="ARBA" id="ARBA00022840"/>
    </source>
</evidence>
<proteinExistence type="inferred from homology"/>
<dbReference type="PANTHER" id="PTHR23407:SF1">
    <property type="entry name" value="5-FORMYLTETRAHYDROFOLATE CYCLO-LIGASE"/>
    <property type="match status" value="1"/>
</dbReference>
<feature type="binding site" evidence="4">
    <location>
        <position position="34"/>
    </location>
    <ligand>
        <name>substrate</name>
    </ligand>
</feature>
<dbReference type="InterPro" id="IPR002698">
    <property type="entry name" value="FTHF_cligase"/>
</dbReference>
<dbReference type="STRING" id="1454201.NMS_0477"/>
<dbReference type="PANTHER" id="PTHR23407">
    <property type="entry name" value="ATPASE INHIBITOR/5-FORMYLTETRAHYDROFOLATE CYCLO-LIGASE"/>
    <property type="match status" value="1"/>
</dbReference>
<reference evidence="6 7" key="1">
    <citation type="journal article" date="2014" name="Proc. Natl. Acad. Sci. U.S.A.">
        <title>Functional characterization of flavobacteria rhodopsins reveals a unique class of light-driven chloride pump in bacteria.</title>
        <authorList>
            <person name="Yoshizawa S."/>
            <person name="Kumagai Y."/>
            <person name="Kim H."/>
            <person name="Ogura Y."/>
            <person name="Hayashi T."/>
            <person name="Iwasaki W."/>
            <person name="DeLong E.F."/>
            <person name="Kogure K."/>
        </authorList>
    </citation>
    <scope>NUCLEOTIDE SEQUENCE [LARGE SCALE GENOMIC DNA]</scope>
    <source>
        <strain evidence="6 7">S1-08</strain>
    </source>
</reference>
<dbReference type="InterPro" id="IPR037171">
    <property type="entry name" value="NagB/RpiA_transferase-like"/>
</dbReference>
<dbReference type="EC" id="6.3.3.2" evidence="5"/>
<dbReference type="GO" id="GO:0005524">
    <property type="term" value="F:ATP binding"/>
    <property type="evidence" value="ECO:0007669"/>
    <property type="project" value="UniProtKB-KW"/>
</dbReference>
<dbReference type="KEGG" id="nmf:NMS_0477"/>